<dbReference type="PANTHER" id="PTHR37422:SF13">
    <property type="entry name" value="LIPOPOLYSACCHARIDE BIOSYNTHESIS PROTEIN PA4999-RELATED"/>
    <property type="match status" value="1"/>
</dbReference>
<feature type="transmembrane region" description="Helical" evidence="5">
    <location>
        <begin position="234"/>
        <end position="253"/>
    </location>
</feature>
<feature type="transmembrane region" description="Helical" evidence="5">
    <location>
        <begin position="296"/>
        <end position="315"/>
    </location>
</feature>
<feature type="transmembrane region" description="Helical" evidence="5">
    <location>
        <begin position="73"/>
        <end position="89"/>
    </location>
</feature>
<evidence type="ECO:0000259" key="6">
    <source>
        <dbReference type="Pfam" id="PF04932"/>
    </source>
</evidence>
<dbReference type="GO" id="GO:0016020">
    <property type="term" value="C:membrane"/>
    <property type="evidence" value="ECO:0007669"/>
    <property type="project" value="UniProtKB-SubCell"/>
</dbReference>
<feature type="transmembrane region" description="Helical" evidence="5">
    <location>
        <begin position="45"/>
        <end position="61"/>
    </location>
</feature>
<reference evidence="7" key="2">
    <citation type="journal article" date="2021" name="PeerJ">
        <title>Extensive microbial diversity within the chicken gut microbiome revealed by metagenomics and culture.</title>
        <authorList>
            <person name="Gilroy R."/>
            <person name="Ravi A."/>
            <person name="Getino M."/>
            <person name="Pursley I."/>
            <person name="Horton D.L."/>
            <person name="Alikhan N.F."/>
            <person name="Baker D."/>
            <person name="Gharbi K."/>
            <person name="Hall N."/>
            <person name="Watson M."/>
            <person name="Adriaenssens E.M."/>
            <person name="Foster-Nyarko E."/>
            <person name="Jarju S."/>
            <person name="Secka A."/>
            <person name="Antonio M."/>
            <person name="Oren A."/>
            <person name="Chaudhuri R.R."/>
            <person name="La Ragione R."/>
            <person name="Hildebrand F."/>
            <person name="Pallen M.J."/>
        </authorList>
    </citation>
    <scope>NUCLEOTIDE SEQUENCE</scope>
    <source>
        <strain evidence="7">F6-4510</strain>
    </source>
</reference>
<gene>
    <name evidence="7" type="ORF">IAC55_05435</name>
</gene>
<accession>A0A9D9DV88</accession>
<comment type="subcellular location">
    <subcellularLocation>
        <location evidence="1">Membrane</location>
        <topology evidence="1">Multi-pass membrane protein</topology>
    </subcellularLocation>
</comment>
<keyword evidence="3 5" id="KW-1133">Transmembrane helix</keyword>
<feature type="transmembrane region" description="Helical" evidence="5">
    <location>
        <begin position="420"/>
        <end position="437"/>
    </location>
</feature>
<dbReference type="GO" id="GO:0016874">
    <property type="term" value="F:ligase activity"/>
    <property type="evidence" value="ECO:0007669"/>
    <property type="project" value="UniProtKB-KW"/>
</dbReference>
<evidence type="ECO:0000313" key="7">
    <source>
        <dbReference type="EMBL" id="MBO8434747.1"/>
    </source>
</evidence>
<name>A0A9D9DV88_9FIRM</name>
<keyword evidence="4 5" id="KW-0472">Membrane</keyword>
<feature type="transmembrane region" description="Helical" evidence="5">
    <location>
        <begin position="150"/>
        <end position="169"/>
    </location>
</feature>
<feature type="transmembrane region" description="Helical" evidence="5">
    <location>
        <begin position="125"/>
        <end position="144"/>
    </location>
</feature>
<protein>
    <submittedName>
        <fullName evidence="7">O-antigen ligase family protein</fullName>
    </submittedName>
</protein>
<keyword evidence="7" id="KW-0436">Ligase</keyword>
<dbReference type="InterPro" id="IPR051533">
    <property type="entry name" value="WaaL-like"/>
</dbReference>
<feature type="transmembrane region" description="Helical" evidence="5">
    <location>
        <begin position="176"/>
        <end position="196"/>
    </location>
</feature>
<dbReference type="PANTHER" id="PTHR37422">
    <property type="entry name" value="TEICHURONIC ACID BIOSYNTHESIS PROTEIN TUAE"/>
    <property type="match status" value="1"/>
</dbReference>
<sequence>MFENSIILKILSKVGMWFSTQFENSMLINQFLTPKDKEENVEKSIFYKLFYGIIGVFRKIFAFLKLDKLFDGSIYRFSFLWCMIAVVFAPVIPTMAVLLIAVVGFGSLFLDLICSKDRKLKYTSLNKYIYFYAFAYIYATLTSVTVKGSLLGGMLTALFVLFFIVLINSVETRKQLHYMMFFMIGMGVLVSLYGFYQFMFPDKFTSVWHDKDMFTDISFRVYSTLENPNVLGEYFLLIIPFGVAYMFNGNTLLKKLFFAGCTGVMMLCLILTYSRGCYLGLLFSAVVFLVLYDNRFIWLGIVGILLLPFVLPETIINRFMSIGNMSDSSTSYRVYIWLGTIAMLKDYWLCGVGPGIDAFNMVYPAYAFNSISAPHSHNLFLQIICDTGIVGFILFVAVIYQYYKLSLSALKNENDKKFRVYNIAGISAVTGFMVQSMSDYTFYNYRVTFLFWVVLGIGVLFAKFADIREA</sequence>
<dbReference type="EMBL" id="JADIMX010000105">
    <property type="protein sequence ID" value="MBO8434747.1"/>
    <property type="molecule type" value="Genomic_DNA"/>
</dbReference>
<evidence type="ECO:0000256" key="4">
    <source>
        <dbReference type="ARBA" id="ARBA00023136"/>
    </source>
</evidence>
<dbReference type="Pfam" id="PF04932">
    <property type="entry name" value="Wzy_C"/>
    <property type="match status" value="1"/>
</dbReference>
<feature type="transmembrane region" description="Helical" evidence="5">
    <location>
        <begin position="379"/>
        <end position="400"/>
    </location>
</feature>
<feature type="transmembrane region" description="Helical" evidence="5">
    <location>
        <begin position="443"/>
        <end position="462"/>
    </location>
</feature>
<evidence type="ECO:0000256" key="5">
    <source>
        <dbReference type="SAM" id="Phobius"/>
    </source>
</evidence>
<evidence type="ECO:0000313" key="8">
    <source>
        <dbReference type="Proteomes" id="UP000823611"/>
    </source>
</evidence>
<evidence type="ECO:0000256" key="1">
    <source>
        <dbReference type="ARBA" id="ARBA00004141"/>
    </source>
</evidence>
<feature type="transmembrane region" description="Helical" evidence="5">
    <location>
        <begin position="335"/>
        <end position="359"/>
    </location>
</feature>
<evidence type="ECO:0000256" key="3">
    <source>
        <dbReference type="ARBA" id="ARBA00022989"/>
    </source>
</evidence>
<organism evidence="7 8">
    <name type="scientific">Candidatus Fimicola merdigallinarum</name>
    <dbReference type="NCBI Taxonomy" id="2840819"/>
    <lineage>
        <taxon>Bacteria</taxon>
        <taxon>Bacillati</taxon>
        <taxon>Bacillota</taxon>
        <taxon>Clostridia</taxon>
        <taxon>Lachnospirales</taxon>
        <taxon>Lachnospiraceae</taxon>
        <taxon>Lachnospiraceae incertae sedis</taxon>
        <taxon>Candidatus Fimicola</taxon>
    </lineage>
</organism>
<dbReference type="InterPro" id="IPR007016">
    <property type="entry name" value="O-antigen_ligase-rel_domated"/>
</dbReference>
<dbReference type="Proteomes" id="UP000823611">
    <property type="component" value="Unassembled WGS sequence"/>
</dbReference>
<keyword evidence="2 5" id="KW-0812">Transmembrane</keyword>
<reference evidence="7" key="1">
    <citation type="submission" date="2020-10" db="EMBL/GenBank/DDBJ databases">
        <authorList>
            <person name="Gilroy R."/>
        </authorList>
    </citation>
    <scope>NUCLEOTIDE SEQUENCE</scope>
    <source>
        <strain evidence="7">F6-4510</strain>
    </source>
</reference>
<feature type="domain" description="O-antigen ligase-related" evidence="6">
    <location>
        <begin position="264"/>
        <end position="396"/>
    </location>
</feature>
<proteinExistence type="predicted"/>
<dbReference type="AlphaFoldDB" id="A0A9D9DV88"/>
<evidence type="ECO:0000256" key="2">
    <source>
        <dbReference type="ARBA" id="ARBA00022692"/>
    </source>
</evidence>
<comment type="caution">
    <text evidence="7">The sequence shown here is derived from an EMBL/GenBank/DDBJ whole genome shotgun (WGS) entry which is preliminary data.</text>
</comment>